<dbReference type="SMART" id="SM00062">
    <property type="entry name" value="PBPb"/>
    <property type="match status" value="1"/>
</dbReference>
<dbReference type="CDD" id="cd13560">
    <property type="entry name" value="PBP2_taurine"/>
    <property type="match status" value="1"/>
</dbReference>
<keyword evidence="3" id="KW-0732">Signal</keyword>
<keyword evidence="7" id="KW-1185">Reference proteome</keyword>
<dbReference type="GO" id="GO:0022857">
    <property type="term" value="F:transmembrane transporter activity"/>
    <property type="evidence" value="ECO:0007669"/>
    <property type="project" value="InterPro"/>
</dbReference>
<accession>A0A934J7P2</accession>
<dbReference type="InterPro" id="IPR010068">
    <property type="entry name" value="Peri-bd_TauA"/>
</dbReference>
<dbReference type="Proteomes" id="UP000640274">
    <property type="component" value="Unassembled WGS sequence"/>
</dbReference>
<reference evidence="6" key="1">
    <citation type="submission" date="2020-12" db="EMBL/GenBank/DDBJ databases">
        <authorList>
            <person name="Huq M.A."/>
        </authorList>
    </citation>
    <scope>NUCLEOTIDE SEQUENCE</scope>
    <source>
        <strain evidence="6">MAHUQ-46</strain>
    </source>
</reference>
<organism evidence="6 7">
    <name type="scientific">Paenibacillus roseus</name>
    <dbReference type="NCBI Taxonomy" id="2798579"/>
    <lineage>
        <taxon>Bacteria</taxon>
        <taxon>Bacillati</taxon>
        <taxon>Bacillota</taxon>
        <taxon>Bacilli</taxon>
        <taxon>Bacillales</taxon>
        <taxon>Paenibacillaceae</taxon>
        <taxon>Paenibacillus</taxon>
    </lineage>
</organism>
<evidence type="ECO:0000256" key="4">
    <source>
        <dbReference type="SAM" id="MobiDB-lite"/>
    </source>
</evidence>
<evidence type="ECO:0000256" key="2">
    <source>
        <dbReference type="ARBA" id="ARBA00010742"/>
    </source>
</evidence>
<dbReference type="InterPro" id="IPR001638">
    <property type="entry name" value="Solute-binding_3/MltF_N"/>
</dbReference>
<dbReference type="EMBL" id="JAELUP010000052">
    <property type="protein sequence ID" value="MBJ6361813.1"/>
    <property type="molecule type" value="Genomic_DNA"/>
</dbReference>
<dbReference type="GO" id="GO:0042597">
    <property type="term" value="C:periplasmic space"/>
    <property type="evidence" value="ECO:0007669"/>
    <property type="project" value="UniProtKB-SubCell"/>
</dbReference>
<dbReference type="PANTHER" id="PTHR30024">
    <property type="entry name" value="ALIPHATIC SULFONATES-BINDING PROTEIN-RELATED"/>
    <property type="match status" value="1"/>
</dbReference>
<evidence type="ECO:0000256" key="1">
    <source>
        <dbReference type="ARBA" id="ARBA00004418"/>
    </source>
</evidence>
<evidence type="ECO:0000256" key="3">
    <source>
        <dbReference type="ARBA" id="ARBA00022729"/>
    </source>
</evidence>
<feature type="compositionally biased region" description="Polar residues" evidence="4">
    <location>
        <begin position="8"/>
        <end position="38"/>
    </location>
</feature>
<sequence length="367" mass="38830">MALLFSACSGNSAPASDSNANRAGGQQTANNGGEQNKTANKETEGEKPTQTSSSGGTEAELPKEVRIGFQVIPNAELLAKTLGLVEKKFPDVKINWVQFDSGRDVNTAIASGGIDLGLAGSVPVAIGIANKLEYQVYFLHDIIGDNEALAVKEAAGVKDVSGLKGKKVAAPFGSTTHFSLLSALKEAGLEASDVKVLDLQPPDILAAWQRGDIDAAFVWQPTLAKLIENKGTILTTAKKLAEKGIITADVGVVSTAFANKYPQFLKQYVGVLDEAIAFYRSEPEKAAQSIGDFINQSAQDSLAQMNELVWLTSEEQRSEQYLGNGVGSVFAKVLKETGDFLVTQQSIPSAPDLAAFEAGIRTDALQP</sequence>
<evidence type="ECO:0000313" key="7">
    <source>
        <dbReference type="Proteomes" id="UP000640274"/>
    </source>
</evidence>
<dbReference type="AlphaFoldDB" id="A0A934J7P2"/>
<dbReference type="SUPFAM" id="SSF53850">
    <property type="entry name" value="Periplasmic binding protein-like II"/>
    <property type="match status" value="1"/>
</dbReference>
<dbReference type="GO" id="GO:0043190">
    <property type="term" value="C:ATP-binding cassette (ABC) transporter complex"/>
    <property type="evidence" value="ECO:0007669"/>
    <property type="project" value="InterPro"/>
</dbReference>
<proteinExistence type="inferred from homology"/>
<dbReference type="InterPro" id="IPR007210">
    <property type="entry name" value="ABC_Gly_betaine_transp_sub-bd"/>
</dbReference>
<comment type="subcellular location">
    <subcellularLocation>
        <location evidence="1">Periplasm</location>
    </subcellularLocation>
</comment>
<comment type="similarity">
    <text evidence="2">Belongs to the bacterial solute-binding protein SsuA/TauA family.</text>
</comment>
<evidence type="ECO:0000259" key="5">
    <source>
        <dbReference type="SMART" id="SM00062"/>
    </source>
</evidence>
<dbReference type="PANTHER" id="PTHR30024:SF47">
    <property type="entry name" value="TAURINE-BINDING PERIPLASMIC PROTEIN"/>
    <property type="match status" value="1"/>
</dbReference>
<evidence type="ECO:0000313" key="6">
    <source>
        <dbReference type="EMBL" id="MBJ6361813.1"/>
    </source>
</evidence>
<dbReference type="Pfam" id="PF04069">
    <property type="entry name" value="OpuAC"/>
    <property type="match status" value="1"/>
</dbReference>
<feature type="region of interest" description="Disordered" evidence="4">
    <location>
        <begin position="1"/>
        <end position="60"/>
    </location>
</feature>
<comment type="caution">
    <text evidence="6">The sequence shown here is derived from an EMBL/GenBank/DDBJ whole genome shotgun (WGS) entry which is preliminary data.</text>
</comment>
<name>A0A934J7P2_9BACL</name>
<gene>
    <name evidence="6" type="ORF">JFN88_11105</name>
</gene>
<feature type="domain" description="Solute-binding protein family 3/N-terminal" evidence="5">
    <location>
        <begin position="64"/>
        <end position="283"/>
    </location>
</feature>
<dbReference type="Gene3D" id="3.40.190.10">
    <property type="entry name" value="Periplasmic binding protein-like II"/>
    <property type="match status" value="2"/>
</dbReference>
<protein>
    <submittedName>
        <fullName evidence="6">ABC transporter substrate-binding protein</fullName>
    </submittedName>
</protein>
<dbReference type="GO" id="GO:0042918">
    <property type="term" value="P:alkanesulfonate transmembrane transport"/>
    <property type="evidence" value="ECO:0007669"/>
    <property type="project" value="TreeGrafter"/>
</dbReference>